<name>A0ABR3L5H1_9TELE</name>
<gene>
    <name evidence="1" type="ORF">QQF64_023444</name>
</gene>
<comment type="caution">
    <text evidence="1">The sequence shown here is derived from an EMBL/GenBank/DDBJ whole genome shotgun (WGS) entry which is preliminary data.</text>
</comment>
<sequence>MEDPGPIGLGPMPLIEHAVASLIVPPDEALRQDPRCPNMECRRTDNLIGKIYNSSAYLGRTVNTLAHLLLAINALLSSPDTTATELVNVVLQSVGSIAGHCGKVMGLLVQARHQVWIAQSPLSEPCRATVHQLPLVPGQIVGPAAHEALDRRLMASEARCQLQEQRI</sequence>
<evidence type="ECO:0000313" key="2">
    <source>
        <dbReference type="Proteomes" id="UP001558613"/>
    </source>
</evidence>
<organism evidence="1 2">
    <name type="scientific">Cirrhinus molitorella</name>
    <name type="common">mud carp</name>
    <dbReference type="NCBI Taxonomy" id="172907"/>
    <lineage>
        <taxon>Eukaryota</taxon>
        <taxon>Metazoa</taxon>
        <taxon>Chordata</taxon>
        <taxon>Craniata</taxon>
        <taxon>Vertebrata</taxon>
        <taxon>Euteleostomi</taxon>
        <taxon>Actinopterygii</taxon>
        <taxon>Neopterygii</taxon>
        <taxon>Teleostei</taxon>
        <taxon>Ostariophysi</taxon>
        <taxon>Cypriniformes</taxon>
        <taxon>Cyprinidae</taxon>
        <taxon>Labeoninae</taxon>
        <taxon>Labeonini</taxon>
        <taxon>Cirrhinus</taxon>
    </lineage>
</organism>
<evidence type="ECO:0000313" key="1">
    <source>
        <dbReference type="EMBL" id="KAL1248068.1"/>
    </source>
</evidence>
<reference evidence="1 2" key="1">
    <citation type="submission" date="2023-09" db="EMBL/GenBank/DDBJ databases">
        <authorList>
            <person name="Wang M."/>
        </authorList>
    </citation>
    <scope>NUCLEOTIDE SEQUENCE [LARGE SCALE GENOMIC DNA]</scope>
    <source>
        <strain evidence="1">GT-2023</strain>
        <tissue evidence="1">Liver</tissue>
    </source>
</reference>
<dbReference type="Proteomes" id="UP001558613">
    <property type="component" value="Unassembled WGS sequence"/>
</dbReference>
<accession>A0ABR3L5H1</accession>
<dbReference type="EMBL" id="JAYMGO010000025">
    <property type="protein sequence ID" value="KAL1248068.1"/>
    <property type="molecule type" value="Genomic_DNA"/>
</dbReference>
<proteinExistence type="predicted"/>
<protein>
    <submittedName>
        <fullName evidence="1">Uncharacterized protein</fullName>
    </submittedName>
</protein>
<keyword evidence="2" id="KW-1185">Reference proteome</keyword>